<keyword evidence="7" id="KW-0648">Protein biosynthesis</keyword>
<dbReference type="Proteomes" id="UP000245523">
    <property type="component" value="Unassembled WGS sequence"/>
</dbReference>
<dbReference type="PANTHER" id="PTHR43311">
    <property type="entry name" value="GLUTAMATE--TRNA LIGASE"/>
    <property type="match status" value="1"/>
</dbReference>
<reference evidence="9 10" key="1">
    <citation type="submission" date="2018-05" db="EMBL/GenBank/DDBJ databases">
        <title>Animal gut microbial communities from fecal samples from Wisconsin, USA.</title>
        <authorList>
            <person name="Neumann A."/>
        </authorList>
    </citation>
    <scope>NUCLEOTIDE SEQUENCE [LARGE SCALE GENOMIC DNA]</scope>
    <source>
        <strain evidence="9 10">UWS4</strain>
    </source>
</reference>
<dbReference type="SUPFAM" id="SSF52374">
    <property type="entry name" value="Nucleotidylyl transferase"/>
    <property type="match status" value="1"/>
</dbReference>
<keyword evidence="5 7" id="KW-0067">ATP-binding</keyword>
<dbReference type="PRINTS" id="PR00987">
    <property type="entry name" value="TRNASYNTHGLU"/>
</dbReference>
<keyword evidence="4" id="KW-0862">Zinc</keyword>
<evidence type="ECO:0000256" key="3">
    <source>
        <dbReference type="ARBA" id="ARBA00022741"/>
    </source>
</evidence>
<keyword evidence="6 7" id="KW-0030">Aminoacyl-tRNA synthetase</keyword>
<evidence type="ECO:0000256" key="6">
    <source>
        <dbReference type="ARBA" id="ARBA00023146"/>
    </source>
</evidence>
<dbReference type="PANTHER" id="PTHR43311:SF1">
    <property type="entry name" value="GLUTAMYL-Q TRNA(ASP) SYNTHETASE"/>
    <property type="match status" value="1"/>
</dbReference>
<dbReference type="InterPro" id="IPR020058">
    <property type="entry name" value="Glu/Gln-tRNA-synth_Ib_cat-dom"/>
</dbReference>
<evidence type="ECO:0000256" key="5">
    <source>
        <dbReference type="ARBA" id="ARBA00022840"/>
    </source>
</evidence>
<dbReference type="Pfam" id="PF00749">
    <property type="entry name" value="tRNA-synt_1c"/>
    <property type="match status" value="1"/>
</dbReference>
<dbReference type="Gene3D" id="3.40.50.620">
    <property type="entry name" value="HUPs"/>
    <property type="match status" value="1"/>
</dbReference>
<evidence type="ECO:0000256" key="7">
    <source>
        <dbReference type="RuleBase" id="RU363037"/>
    </source>
</evidence>
<keyword evidence="1 7" id="KW-0436">Ligase</keyword>
<feature type="domain" description="Glutamyl/glutaminyl-tRNA synthetase class Ib catalytic" evidence="8">
    <location>
        <begin position="3"/>
        <end position="254"/>
    </location>
</feature>
<dbReference type="InterPro" id="IPR049940">
    <property type="entry name" value="GluQ/Sye"/>
</dbReference>
<comment type="caution">
    <text evidence="9">The sequence shown here is derived from an EMBL/GenBank/DDBJ whole genome shotgun (WGS) entry which is preliminary data.</text>
</comment>
<evidence type="ECO:0000256" key="4">
    <source>
        <dbReference type="ARBA" id="ARBA00022833"/>
    </source>
</evidence>
<dbReference type="InterPro" id="IPR014729">
    <property type="entry name" value="Rossmann-like_a/b/a_fold"/>
</dbReference>
<evidence type="ECO:0000256" key="1">
    <source>
        <dbReference type="ARBA" id="ARBA00022598"/>
    </source>
</evidence>
<evidence type="ECO:0000256" key="2">
    <source>
        <dbReference type="ARBA" id="ARBA00022723"/>
    </source>
</evidence>
<dbReference type="EMBL" id="QGHD01000020">
    <property type="protein sequence ID" value="PWK94785.1"/>
    <property type="molecule type" value="Genomic_DNA"/>
</dbReference>
<sequence length="286" mass="32716">MFTRFAPSPTGFLHRGHVLSALYVTAIAQKFGAKIRLRIEDHDQSRARPAYIDGIREDLEWLGFSWDAESIQSENQERYIHFLKLLQEKNLVYACDCSRKFTFETNPQNADGEIIYQGHCRNRKLPFSKENSVRFKTPDEIIKWDDLRLGHFLENPKQQCGDFALKDRLGQWTYQFAVVADDFEEDIDLVVRGEDLRVSTARQIALSQALGRKTPPLFFHHPLISDPTGKKLSKRDHVASIRGERDAGISPETILGEICTAADILPQFQPLSFEEAAKKLGIVLNE</sequence>
<proteinExistence type="inferred from homology"/>
<keyword evidence="3 7" id="KW-0547">Nucleotide-binding</keyword>
<evidence type="ECO:0000259" key="8">
    <source>
        <dbReference type="Pfam" id="PF00749"/>
    </source>
</evidence>
<keyword evidence="10" id="KW-1185">Reference proteome</keyword>
<protein>
    <submittedName>
        <fullName evidence="9">Glutamyl-tRNA synthetase/glutamyl-Q tRNA(Asp) synthetase</fullName>
    </submittedName>
</protein>
<accession>A0ABX5LMF0</accession>
<name>A0ABX5LMF0_9BACT</name>
<comment type="similarity">
    <text evidence="7">Belongs to the class-I aminoacyl-tRNA synthetase family.</text>
</comment>
<gene>
    <name evidence="9" type="ORF">B0H50_12026</name>
</gene>
<keyword evidence="2" id="KW-0479">Metal-binding</keyword>
<dbReference type="RefSeq" id="WP_106199066.1">
    <property type="nucleotide sequence ID" value="NZ_QGHD01000020.1"/>
</dbReference>
<organism evidence="9 10">
    <name type="scientific">Hallerella porci</name>
    <dbReference type="NCBI Taxonomy" id="1945871"/>
    <lineage>
        <taxon>Bacteria</taxon>
        <taxon>Pseudomonadati</taxon>
        <taxon>Fibrobacterota</taxon>
        <taxon>Fibrobacteria</taxon>
        <taxon>Fibrobacterales</taxon>
        <taxon>Fibrobacteraceae</taxon>
        <taxon>Hallerella</taxon>
    </lineage>
</organism>
<dbReference type="InterPro" id="IPR000924">
    <property type="entry name" value="Glu/Gln-tRNA-synth"/>
</dbReference>
<evidence type="ECO:0000313" key="10">
    <source>
        <dbReference type="Proteomes" id="UP000245523"/>
    </source>
</evidence>
<evidence type="ECO:0000313" key="9">
    <source>
        <dbReference type="EMBL" id="PWK94785.1"/>
    </source>
</evidence>